<dbReference type="Gene3D" id="1.10.30.10">
    <property type="entry name" value="High mobility group box domain"/>
    <property type="match status" value="1"/>
</dbReference>
<dbReference type="SUPFAM" id="SSF47095">
    <property type="entry name" value="HMG-box"/>
    <property type="match status" value="1"/>
</dbReference>
<feature type="DNA-binding region" description="HMG box" evidence="3">
    <location>
        <begin position="16"/>
        <end position="69"/>
    </location>
</feature>
<organism evidence="5 6">
    <name type="scientific">Sporormia fimetaria CBS 119925</name>
    <dbReference type="NCBI Taxonomy" id="1340428"/>
    <lineage>
        <taxon>Eukaryota</taxon>
        <taxon>Fungi</taxon>
        <taxon>Dikarya</taxon>
        <taxon>Ascomycota</taxon>
        <taxon>Pezizomycotina</taxon>
        <taxon>Dothideomycetes</taxon>
        <taxon>Pleosporomycetidae</taxon>
        <taxon>Pleosporales</taxon>
        <taxon>Sporormiaceae</taxon>
        <taxon>Sporormia</taxon>
    </lineage>
</organism>
<evidence type="ECO:0000256" key="2">
    <source>
        <dbReference type="ARBA" id="ARBA00023163"/>
    </source>
</evidence>
<dbReference type="GO" id="GO:0005634">
    <property type="term" value="C:nucleus"/>
    <property type="evidence" value="ECO:0007669"/>
    <property type="project" value="UniProtKB-UniRule"/>
</dbReference>
<dbReference type="InterPro" id="IPR050140">
    <property type="entry name" value="SRY-related_HMG-box_TF-like"/>
</dbReference>
<dbReference type="GO" id="GO:0000122">
    <property type="term" value="P:negative regulation of transcription by RNA polymerase II"/>
    <property type="evidence" value="ECO:0007669"/>
    <property type="project" value="TreeGrafter"/>
</dbReference>
<dbReference type="GO" id="GO:0001228">
    <property type="term" value="F:DNA-binding transcription activator activity, RNA polymerase II-specific"/>
    <property type="evidence" value="ECO:0007669"/>
    <property type="project" value="TreeGrafter"/>
</dbReference>
<reference evidence="5" key="1">
    <citation type="journal article" date="2020" name="Stud. Mycol.">
        <title>101 Dothideomycetes genomes: a test case for predicting lifestyles and emergence of pathogens.</title>
        <authorList>
            <person name="Haridas S."/>
            <person name="Albert R."/>
            <person name="Binder M."/>
            <person name="Bloem J."/>
            <person name="Labutti K."/>
            <person name="Salamov A."/>
            <person name="Andreopoulos B."/>
            <person name="Baker S."/>
            <person name="Barry K."/>
            <person name="Bills G."/>
            <person name="Bluhm B."/>
            <person name="Cannon C."/>
            <person name="Castanera R."/>
            <person name="Culley D."/>
            <person name="Daum C."/>
            <person name="Ezra D."/>
            <person name="Gonzalez J."/>
            <person name="Henrissat B."/>
            <person name="Kuo A."/>
            <person name="Liang C."/>
            <person name="Lipzen A."/>
            <person name="Lutzoni F."/>
            <person name="Magnuson J."/>
            <person name="Mondo S."/>
            <person name="Nolan M."/>
            <person name="Ohm R."/>
            <person name="Pangilinan J."/>
            <person name="Park H.-J."/>
            <person name="Ramirez L."/>
            <person name="Alfaro M."/>
            <person name="Sun H."/>
            <person name="Tritt A."/>
            <person name="Yoshinaga Y."/>
            <person name="Zwiers L.-H."/>
            <person name="Turgeon B."/>
            <person name="Goodwin S."/>
            <person name="Spatafora J."/>
            <person name="Crous P."/>
            <person name="Grigoriev I."/>
        </authorList>
    </citation>
    <scope>NUCLEOTIDE SEQUENCE</scope>
    <source>
        <strain evidence="5">CBS 119925</strain>
    </source>
</reference>
<name>A0A6A6VMV8_9PLEO</name>
<accession>A0A6A6VMV8</accession>
<proteinExistence type="predicted"/>
<dbReference type="OrthoDB" id="6247875at2759"/>
<feature type="domain" description="HMG box" evidence="4">
    <location>
        <begin position="16"/>
        <end position="69"/>
    </location>
</feature>
<evidence type="ECO:0000259" key="4">
    <source>
        <dbReference type="PROSITE" id="PS50118"/>
    </source>
</evidence>
<dbReference type="Pfam" id="PF00505">
    <property type="entry name" value="HMG_box"/>
    <property type="match status" value="1"/>
</dbReference>
<evidence type="ECO:0000256" key="1">
    <source>
        <dbReference type="ARBA" id="ARBA00023125"/>
    </source>
</evidence>
<protein>
    <recommendedName>
        <fullName evidence="4">HMG box domain-containing protein</fullName>
    </recommendedName>
</protein>
<keyword evidence="2" id="KW-0804">Transcription</keyword>
<dbReference type="PROSITE" id="PS50118">
    <property type="entry name" value="HMG_BOX_2"/>
    <property type="match status" value="1"/>
</dbReference>
<evidence type="ECO:0000256" key="3">
    <source>
        <dbReference type="PROSITE-ProRule" id="PRU00267"/>
    </source>
</evidence>
<keyword evidence="1 3" id="KW-0238">DNA-binding</keyword>
<dbReference type="GO" id="GO:0000978">
    <property type="term" value="F:RNA polymerase II cis-regulatory region sequence-specific DNA binding"/>
    <property type="evidence" value="ECO:0007669"/>
    <property type="project" value="TreeGrafter"/>
</dbReference>
<dbReference type="AlphaFoldDB" id="A0A6A6VMV8"/>
<dbReference type="InterPro" id="IPR009071">
    <property type="entry name" value="HMG_box_dom"/>
</dbReference>
<dbReference type="InterPro" id="IPR036910">
    <property type="entry name" value="HMG_box_dom_sf"/>
</dbReference>
<dbReference type="GO" id="GO:0030154">
    <property type="term" value="P:cell differentiation"/>
    <property type="evidence" value="ECO:0007669"/>
    <property type="project" value="TreeGrafter"/>
</dbReference>
<dbReference type="PANTHER" id="PTHR10270:SF161">
    <property type="entry name" value="SEX-DETERMINING REGION Y PROTEIN"/>
    <property type="match status" value="1"/>
</dbReference>
<evidence type="ECO:0000313" key="5">
    <source>
        <dbReference type="EMBL" id="KAF2751952.1"/>
    </source>
</evidence>
<sequence length="318" mass="35114">MILQWACIPSPRLLLPSSKILASSTKSVQQISTECAAKWASLTEKEKDFWREEAALKKKAHELMYPDYKFSPRRPGEKKKRQSNKAVKAAKMDVRAAAVALEFSLDPQPAPQLTFDFNDFPGQPLPTAANMTEASLAMPPTFTMDTINAPVPPNPNEDFLTLNVSMPPVYQDSFFAFGTGTDAMGIDNANAFTNSNGATVTHGISTSPVTTNDSPDMAALAAFMDDVNRDIDALDVYGGDGRWHSGHDRAGRGSDMSTIWEFFEDGTGLSDMQSQEYYRQDRLQAELANMFPDFEEQAAFASDTKLANEFNMSDFINE</sequence>
<dbReference type="Proteomes" id="UP000799440">
    <property type="component" value="Unassembled WGS sequence"/>
</dbReference>
<evidence type="ECO:0000313" key="6">
    <source>
        <dbReference type="Proteomes" id="UP000799440"/>
    </source>
</evidence>
<dbReference type="EMBL" id="MU006561">
    <property type="protein sequence ID" value="KAF2751952.1"/>
    <property type="molecule type" value="Genomic_DNA"/>
</dbReference>
<keyword evidence="3" id="KW-0539">Nucleus</keyword>
<gene>
    <name evidence="5" type="ORF">M011DRAFT_10408</name>
</gene>
<keyword evidence="6" id="KW-1185">Reference proteome</keyword>
<dbReference type="PANTHER" id="PTHR10270">
    <property type="entry name" value="SOX TRANSCRIPTION FACTOR"/>
    <property type="match status" value="1"/>
</dbReference>